<dbReference type="AlphaFoldDB" id="A0A165KGD2"/>
<dbReference type="EMBL" id="KV425945">
    <property type="protein sequence ID" value="KZV96296.1"/>
    <property type="molecule type" value="Genomic_DNA"/>
</dbReference>
<gene>
    <name evidence="1" type="ORF">EXIGLDRAFT_435839</name>
</gene>
<dbReference type="InParanoid" id="A0A165KGD2"/>
<protein>
    <submittedName>
        <fullName evidence="1">Uncharacterized protein</fullName>
    </submittedName>
</protein>
<evidence type="ECO:0000313" key="1">
    <source>
        <dbReference type="EMBL" id="KZV96296.1"/>
    </source>
</evidence>
<organism evidence="1 2">
    <name type="scientific">Exidia glandulosa HHB12029</name>
    <dbReference type="NCBI Taxonomy" id="1314781"/>
    <lineage>
        <taxon>Eukaryota</taxon>
        <taxon>Fungi</taxon>
        <taxon>Dikarya</taxon>
        <taxon>Basidiomycota</taxon>
        <taxon>Agaricomycotina</taxon>
        <taxon>Agaricomycetes</taxon>
        <taxon>Auriculariales</taxon>
        <taxon>Exidiaceae</taxon>
        <taxon>Exidia</taxon>
    </lineage>
</organism>
<proteinExistence type="predicted"/>
<accession>A0A165KGD2</accession>
<dbReference type="Proteomes" id="UP000077266">
    <property type="component" value="Unassembled WGS sequence"/>
</dbReference>
<sequence>MVHGEQGCAAQVQGLAGVRVAIAGVHGALPHRSSIQRHRVRAQTHTRRAGYAHGHDPARIRLALLLRYKPYRRLYDASGWQTLLTSFRSVMQASTAVDPAPYAVLSSLKMPACGGHEGANLDRPVCDKTALDGLAHEVPSSHDRVCHHRACFDSYFPHLCIDSSCPCTSLPSATRPFALPCVPCSVRPTALS</sequence>
<evidence type="ECO:0000313" key="2">
    <source>
        <dbReference type="Proteomes" id="UP000077266"/>
    </source>
</evidence>
<keyword evidence="2" id="KW-1185">Reference proteome</keyword>
<dbReference type="STRING" id="1314781.A0A165KGD2"/>
<reference evidence="1 2" key="1">
    <citation type="journal article" date="2016" name="Mol. Biol. Evol.">
        <title>Comparative Genomics of Early-Diverging Mushroom-Forming Fungi Provides Insights into the Origins of Lignocellulose Decay Capabilities.</title>
        <authorList>
            <person name="Nagy L.G."/>
            <person name="Riley R."/>
            <person name="Tritt A."/>
            <person name="Adam C."/>
            <person name="Daum C."/>
            <person name="Floudas D."/>
            <person name="Sun H."/>
            <person name="Yadav J.S."/>
            <person name="Pangilinan J."/>
            <person name="Larsson K.H."/>
            <person name="Matsuura K."/>
            <person name="Barry K."/>
            <person name="Labutti K."/>
            <person name="Kuo R."/>
            <person name="Ohm R.A."/>
            <person name="Bhattacharya S.S."/>
            <person name="Shirouzu T."/>
            <person name="Yoshinaga Y."/>
            <person name="Martin F.M."/>
            <person name="Grigoriev I.V."/>
            <person name="Hibbett D.S."/>
        </authorList>
    </citation>
    <scope>NUCLEOTIDE SEQUENCE [LARGE SCALE GENOMIC DNA]</scope>
    <source>
        <strain evidence="1 2">HHB12029</strain>
    </source>
</reference>
<name>A0A165KGD2_EXIGL</name>
<dbReference type="OrthoDB" id="1933455at2759"/>